<dbReference type="GO" id="GO:0032259">
    <property type="term" value="P:methylation"/>
    <property type="evidence" value="ECO:0007669"/>
    <property type="project" value="UniProtKB-KW"/>
</dbReference>
<dbReference type="CDD" id="cd02440">
    <property type="entry name" value="AdoMet_MTases"/>
    <property type="match status" value="1"/>
</dbReference>
<protein>
    <submittedName>
        <fullName evidence="2">Methyltransferase</fullName>
    </submittedName>
</protein>
<keyword evidence="2" id="KW-0489">Methyltransferase</keyword>
<evidence type="ECO:0000313" key="2">
    <source>
        <dbReference type="EMBL" id="GGJ56913.1"/>
    </source>
</evidence>
<dbReference type="Gene3D" id="3.40.50.150">
    <property type="entry name" value="Vaccinia Virus protein VP39"/>
    <property type="match status" value="1"/>
</dbReference>
<evidence type="ECO:0000313" key="3">
    <source>
        <dbReference type="Proteomes" id="UP000606115"/>
    </source>
</evidence>
<dbReference type="GO" id="GO:0008168">
    <property type="term" value="F:methyltransferase activity"/>
    <property type="evidence" value="ECO:0007669"/>
    <property type="project" value="UniProtKB-KW"/>
</dbReference>
<sequence length="204" mass="21995">MTFEAVRSAYGARALEYADAVGGLEHIADEDLSLVQGWARKVKGKILDVGSGPGQWTQFLTGSGNDIEGIEPVPEFLSIAKQTYPDVKFRPGRAEALDVPAQSLGGVLAWYSLIHTDPEQLKTPLAEFARCIRPGGGLALGFFTGPELVSFDHAVTTAYSWPMELFVSRVEDAGFAVSDTVQRAISPTRTHGALLATRCSNINR</sequence>
<dbReference type="SUPFAM" id="SSF53335">
    <property type="entry name" value="S-adenosyl-L-methionine-dependent methyltransferases"/>
    <property type="match status" value="1"/>
</dbReference>
<keyword evidence="3" id="KW-1185">Reference proteome</keyword>
<comment type="caution">
    <text evidence="2">The sequence shown here is derived from an EMBL/GenBank/DDBJ whole genome shotgun (WGS) entry which is preliminary data.</text>
</comment>
<dbReference type="Pfam" id="PF13649">
    <property type="entry name" value="Methyltransf_25"/>
    <property type="match status" value="1"/>
</dbReference>
<keyword evidence="2" id="KW-0808">Transferase</keyword>
<dbReference type="InterPro" id="IPR029063">
    <property type="entry name" value="SAM-dependent_MTases_sf"/>
</dbReference>
<reference evidence="3" key="1">
    <citation type="journal article" date="2019" name="Int. J. Syst. Evol. Microbiol.">
        <title>The Global Catalogue of Microorganisms (GCM) 10K type strain sequencing project: providing services to taxonomists for standard genome sequencing and annotation.</title>
        <authorList>
            <consortium name="The Broad Institute Genomics Platform"/>
            <consortium name="The Broad Institute Genome Sequencing Center for Infectious Disease"/>
            <person name="Wu L."/>
            <person name="Ma J."/>
        </authorList>
    </citation>
    <scope>NUCLEOTIDE SEQUENCE [LARGE SCALE GENOMIC DNA]</scope>
    <source>
        <strain evidence="3">CGMCC 1.3685</strain>
    </source>
</reference>
<evidence type="ECO:0000259" key="1">
    <source>
        <dbReference type="Pfam" id="PF13649"/>
    </source>
</evidence>
<feature type="domain" description="Methyltransferase" evidence="1">
    <location>
        <begin position="46"/>
        <end position="136"/>
    </location>
</feature>
<proteinExistence type="predicted"/>
<organism evidence="2 3">
    <name type="scientific">Glutamicibacter ardleyensis</name>
    <dbReference type="NCBI Taxonomy" id="225894"/>
    <lineage>
        <taxon>Bacteria</taxon>
        <taxon>Bacillati</taxon>
        <taxon>Actinomycetota</taxon>
        <taxon>Actinomycetes</taxon>
        <taxon>Micrococcales</taxon>
        <taxon>Micrococcaceae</taxon>
        <taxon>Glutamicibacter</taxon>
    </lineage>
</organism>
<dbReference type="Proteomes" id="UP000606115">
    <property type="component" value="Unassembled WGS sequence"/>
</dbReference>
<dbReference type="EMBL" id="BMKX01000002">
    <property type="protein sequence ID" value="GGJ56913.1"/>
    <property type="molecule type" value="Genomic_DNA"/>
</dbReference>
<dbReference type="RefSeq" id="WP_188684749.1">
    <property type="nucleotide sequence ID" value="NZ_BMKX01000002.1"/>
</dbReference>
<dbReference type="PANTHER" id="PTHR42912">
    <property type="entry name" value="METHYLTRANSFERASE"/>
    <property type="match status" value="1"/>
</dbReference>
<dbReference type="GeneID" id="303303830"/>
<dbReference type="InterPro" id="IPR050508">
    <property type="entry name" value="Methyltransf_Superfamily"/>
</dbReference>
<accession>A0ABQ2DI15</accession>
<dbReference type="InterPro" id="IPR041698">
    <property type="entry name" value="Methyltransf_25"/>
</dbReference>
<dbReference type="PANTHER" id="PTHR42912:SF95">
    <property type="entry name" value="METHYLTRANSFERASE TYPE 11 DOMAIN-CONTAINING PROTEIN"/>
    <property type="match status" value="1"/>
</dbReference>
<gene>
    <name evidence="2" type="ORF">GCM10007173_14620</name>
</gene>
<name>A0ABQ2DI15_9MICC</name>